<dbReference type="Proteomes" id="UP000076761">
    <property type="component" value="Unassembled WGS sequence"/>
</dbReference>
<proteinExistence type="predicted"/>
<evidence type="ECO:0000313" key="2">
    <source>
        <dbReference type="Proteomes" id="UP000076761"/>
    </source>
</evidence>
<evidence type="ECO:0000313" key="1">
    <source>
        <dbReference type="EMBL" id="KZT29550.1"/>
    </source>
</evidence>
<dbReference type="OrthoDB" id="6486656at2759"/>
<dbReference type="EMBL" id="KV425554">
    <property type="protein sequence ID" value="KZT29550.1"/>
    <property type="molecule type" value="Genomic_DNA"/>
</dbReference>
<accession>A0A165VE92</accession>
<protein>
    <submittedName>
        <fullName evidence="1">Uncharacterized protein</fullName>
    </submittedName>
</protein>
<reference evidence="1 2" key="1">
    <citation type="journal article" date="2016" name="Mol. Biol. Evol.">
        <title>Comparative Genomics of Early-Diverging Mushroom-Forming Fungi Provides Insights into the Origins of Lignocellulose Decay Capabilities.</title>
        <authorList>
            <person name="Nagy L.G."/>
            <person name="Riley R."/>
            <person name="Tritt A."/>
            <person name="Adam C."/>
            <person name="Daum C."/>
            <person name="Floudas D."/>
            <person name="Sun H."/>
            <person name="Yadav J.S."/>
            <person name="Pangilinan J."/>
            <person name="Larsson K.H."/>
            <person name="Matsuura K."/>
            <person name="Barry K."/>
            <person name="Labutti K."/>
            <person name="Kuo R."/>
            <person name="Ohm R.A."/>
            <person name="Bhattacharya S.S."/>
            <person name="Shirouzu T."/>
            <person name="Yoshinaga Y."/>
            <person name="Martin F.M."/>
            <person name="Grigoriev I.V."/>
            <person name="Hibbett D.S."/>
        </authorList>
    </citation>
    <scope>NUCLEOTIDE SEQUENCE [LARGE SCALE GENOMIC DNA]</scope>
    <source>
        <strain evidence="1 2">HHB14362 ss-1</strain>
    </source>
</reference>
<name>A0A165VE92_9AGAM</name>
<gene>
    <name evidence="1" type="ORF">NEOLEDRAFT_1128328</name>
</gene>
<sequence>MRVPSFDREVEAKYILHLANWLRCNDCWNFESSRSFGKKGLEIQKTHVIPLMLKVQLDPTGHSQSRQR</sequence>
<dbReference type="AlphaFoldDB" id="A0A165VE92"/>
<dbReference type="InParanoid" id="A0A165VE92"/>
<organism evidence="1 2">
    <name type="scientific">Neolentinus lepideus HHB14362 ss-1</name>
    <dbReference type="NCBI Taxonomy" id="1314782"/>
    <lineage>
        <taxon>Eukaryota</taxon>
        <taxon>Fungi</taxon>
        <taxon>Dikarya</taxon>
        <taxon>Basidiomycota</taxon>
        <taxon>Agaricomycotina</taxon>
        <taxon>Agaricomycetes</taxon>
        <taxon>Gloeophyllales</taxon>
        <taxon>Gloeophyllaceae</taxon>
        <taxon>Neolentinus</taxon>
    </lineage>
</organism>
<keyword evidence="2" id="KW-1185">Reference proteome</keyword>